<evidence type="ECO:0000313" key="2">
    <source>
        <dbReference type="Proteomes" id="UP001148838"/>
    </source>
</evidence>
<accession>A0ABQ8SN34</accession>
<reference evidence="1 2" key="1">
    <citation type="journal article" date="2022" name="Allergy">
        <title>Genome assembly and annotation of Periplaneta americana reveal a comprehensive cockroach allergen profile.</title>
        <authorList>
            <person name="Wang L."/>
            <person name="Xiong Q."/>
            <person name="Saelim N."/>
            <person name="Wang L."/>
            <person name="Nong W."/>
            <person name="Wan A.T."/>
            <person name="Shi M."/>
            <person name="Liu X."/>
            <person name="Cao Q."/>
            <person name="Hui J.H.L."/>
            <person name="Sookrung N."/>
            <person name="Leung T.F."/>
            <person name="Tungtrongchitr A."/>
            <person name="Tsui S.K.W."/>
        </authorList>
    </citation>
    <scope>NUCLEOTIDE SEQUENCE [LARGE SCALE GENOMIC DNA]</scope>
    <source>
        <strain evidence="1">PWHHKU_190912</strain>
    </source>
</reference>
<evidence type="ECO:0000313" key="1">
    <source>
        <dbReference type="EMBL" id="KAJ4435582.1"/>
    </source>
</evidence>
<comment type="caution">
    <text evidence="1">The sequence shown here is derived from an EMBL/GenBank/DDBJ whole genome shotgun (WGS) entry which is preliminary data.</text>
</comment>
<organism evidence="1 2">
    <name type="scientific">Periplaneta americana</name>
    <name type="common">American cockroach</name>
    <name type="synonym">Blatta americana</name>
    <dbReference type="NCBI Taxonomy" id="6978"/>
    <lineage>
        <taxon>Eukaryota</taxon>
        <taxon>Metazoa</taxon>
        <taxon>Ecdysozoa</taxon>
        <taxon>Arthropoda</taxon>
        <taxon>Hexapoda</taxon>
        <taxon>Insecta</taxon>
        <taxon>Pterygota</taxon>
        <taxon>Neoptera</taxon>
        <taxon>Polyneoptera</taxon>
        <taxon>Dictyoptera</taxon>
        <taxon>Blattodea</taxon>
        <taxon>Blattoidea</taxon>
        <taxon>Blattidae</taxon>
        <taxon>Blattinae</taxon>
        <taxon>Periplaneta</taxon>
    </lineage>
</organism>
<protein>
    <recommendedName>
        <fullName evidence="3">PDZ domain-containing protein</fullName>
    </recommendedName>
</protein>
<proteinExistence type="predicted"/>
<evidence type="ECO:0008006" key="3">
    <source>
        <dbReference type="Google" id="ProtNLM"/>
    </source>
</evidence>
<dbReference type="Proteomes" id="UP001148838">
    <property type="component" value="Unassembled WGS sequence"/>
</dbReference>
<dbReference type="EMBL" id="JAJSOF020000023">
    <property type="protein sequence ID" value="KAJ4435582.1"/>
    <property type="molecule type" value="Genomic_DNA"/>
</dbReference>
<keyword evidence="2" id="KW-1185">Reference proteome</keyword>
<sequence>MVSIDETTDAVGRHVVNVIVRRLDQEDSAGSYLLSCDVINAVNNSTICGISQHAMQLLWPSGRCRNGITNKTKNQGEKRNRAKRKCVRVIKKPPKRKDVYDSDC</sequence>
<name>A0ABQ8SN34_PERAM</name>
<gene>
    <name evidence="1" type="ORF">ANN_18198</name>
</gene>